<comment type="caution">
    <text evidence="4">The sequence shown here is derived from an EMBL/GenBank/DDBJ whole genome shotgun (WGS) entry which is preliminary data.</text>
</comment>
<dbReference type="AlphaFoldDB" id="A0A317T4B2"/>
<dbReference type="Proteomes" id="UP000246278">
    <property type="component" value="Unassembled WGS sequence"/>
</dbReference>
<feature type="modified residue" description="Phosphohistidine" evidence="1">
    <location>
        <position position="79"/>
    </location>
</feature>
<evidence type="ECO:0000256" key="2">
    <source>
        <dbReference type="SAM" id="MobiDB-lite"/>
    </source>
</evidence>
<sequence length="139" mass="15864">MKHWLKKDRTGEQESHHSESSGHSLQVFNYNDFLDRVMGDKELAMSILEEFTELIGQHAEKLRQAVESGDHETVRQIGHMIKGESGNISAPALYESAYAMEKSGKTQDRAEQQALLPTLLENIETLKKVIRETVQKRSR</sequence>
<feature type="region of interest" description="Disordered" evidence="2">
    <location>
        <begin position="1"/>
        <end position="22"/>
    </location>
</feature>
<dbReference type="Pfam" id="PF01627">
    <property type="entry name" value="Hpt"/>
    <property type="match status" value="1"/>
</dbReference>
<dbReference type="EMBL" id="PDNZ01000007">
    <property type="protein sequence ID" value="PWW81444.1"/>
    <property type="molecule type" value="Genomic_DNA"/>
</dbReference>
<dbReference type="RefSeq" id="WP_110023938.1">
    <property type="nucleotide sequence ID" value="NZ_PDNZ01000007.1"/>
</dbReference>
<evidence type="ECO:0000313" key="4">
    <source>
        <dbReference type="EMBL" id="PWW81444.1"/>
    </source>
</evidence>
<accession>A0A317T4B2</accession>
<keyword evidence="5" id="KW-1185">Reference proteome</keyword>
<feature type="compositionally biased region" description="Basic and acidic residues" evidence="2">
    <location>
        <begin position="7"/>
        <end position="20"/>
    </location>
</feature>
<evidence type="ECO:0000259" key="3">
    <source>
        <dbReference type="PROSITE" id="PS50894"/>
    </source>
</evidence>
<dbReference type="Gene3D" id="1.20.120.160">
    <property type="entry name" value="HPT domain"/>
    <property type="match status" value="1"/>
</dbReference>
<dbReference type="OrthoDB" id="9792360at2"/>
<keyword evidence="1" id="KW-0597">Phosphoprotein</keyword>
<organism evidence="4 5">
    <name type="scientific">Prosthecochloris marina</name>
    <dbReference type="NCBI Taxonomy" id="2017681"/>
    <lineage>
        <taxon>Bacteria</taxon>
        <taxon>Pseudomonadati</taxon>
        <taxon>Chlorobiota</taxon>
        <taxon>Chlorobiia</taxon>
        <taxon>Chlorobiales</taxon>
        <taxon>Chlorobiaceae</taxon>
        <taxon>Prosthecochloris</taxon>
    </lineage>
</organism>
<name>A0A317T4B2_9CHLB</name>
<dbReference type="SUPFAM" id="SSF47226">
    <property type="entry name" value="Histidine-containing phosphotransfer domain, HPT domain"/>
    <property type="match status" value="1"/>
</dbReference>
<reference evidence="5" key="1">
    <citation type="submission" date="2017-10" db="EMBL/GenBank/DDBJ databases">
        <authorList>
            <person name="Gaisin V.A."/>
            <person name="Rysina M.S."/>
            <person name="Grouzdev D.S."/>
        </authorList>
    </citation>
    <scope>NUCLEOTIDE SEQUENCE [LARGE SCALE GENOMIC DNA]</scope>
    <source>
        <strain evidence="5">V1</strain>
    </source>
</reference>
<dbReference type="InterPro" id="IPR008207">
    <property type="entry name" value="Sig_transdc_His_kin_Hpt_dom"/>
</dbReference>
<proteinExistence type="predicted"/>
<dbReference type="SMART" id="SM00073">
    <property type="entry name" value="HPT"/>
    <property type="match status" value="1"/>
</dbReference>
<dbReference type="GO" id="GO:0000160">
    <property type="term" value="P:phosphorelay signal transduction system"/>
    <property type="evidence" value="ECO:0007669"/>
    <property type="project" value="InterPro"/>
</dbReference>
<evidence type="ECO:0000313" key="5">
    <source>
        <dbReference type="Proteomes" id="UP000246278"/>
    </source>
</evidence>
<gene>
    <name evidence="4" type="ORF">CR164_10450</name>
</gene>
<dbReference type="PROSITE" id="PS50894">
    <property type="entry name" value="HPT"/>
    <property type="match status" value="1"/>
</dbReference>
<evidence type="ECO:0000256" key="1">
    <source>
        <dbReference type="PROSITE-ProRule" id="PRU00110"/>
    </source>
</evidence>
<protein>
    <recommendedName>
        <fullName evidence="3">HPt domain-containing protein</fullName>
    </recommendedName>
</protein>
<dbReference type="GO" id="GO:0004672">
    <property type="term" value="F:protein kinase activity"/>
    <property type="evidence" value="ECO:0007669"/>
    <property type="project" value="UniProtKB-ARBA"/>
</dbReference>
<feature type="domain" description="HPt" evidence="3">
    <location>
        <begin position="40"/>
        <end position="133"/>
    </location>
</feature>
<dbReference type="InterPro" id="IPR036641">
    <property type="entry name" value="HPT_dom_sf"/>
</dbReference>